<dbReference type="PANTHER" id="PTHR43537">
    <property type="entry name" value="TRANSCRIPTIONAL REGULATOR, GNTR FAMILY"/>
    <property type="match status" value="1"/>
</dbReference>
<dbReference type="RefSeq" id="WP_019619614.1">
    <property type="nucleotide sequence ID" value="NZ_JBHUNE010000003.1"/>
</dbReference>
<dbReference type="InterPro" id="IPR036390">
    <property type="entry name" value="WH_DNA-bd_sf"/>
</dbReference>
<keyword evidence="6" id="KW-1185">Reference proteome</keyword>
<keyword evidence="1" id="KW-0805">Transcription regulation</keyword>
<name>A0ABW5UWX1_9MICO</name>
<evidence type="ECO:0000256" key="1">
    <source>
        <dbReference type="ARBA" id="ARBA00023015"/>
    </source>
</evidence>
<protein>
    <submittedName>
        <fullName evidence="5">GntR family transcriptional regulator</fullName>
    </submittedName>
</protein>
<dbReference type="SUPFAM" id="SSF48008">
    <property type="entry name" value="GntR ligand-binding domain-like"/>
    <property type="match status" value="1"/>
</dbReference>
<evidence type="ECO:0000313" key="6">
    <source>
        <dbReference type="Proteomes" id="UP001597492"/>
    </source>
</evidence>
<evidence type="ECO:0000256" key="3">
    <source>
        <dbReference type="ARBA" id="ARBA00023163"/>
    </source>
</evidence>
<dbReference type="EMBL" id="JBHUNE010000003">
    <property type="protein sequence ID" value="MFD2757923.1"/>
    <property type="molecule type" value="Genomic_DNA"/>
</dbReference>
<proteinExistence type="predicted"/>
<dbReference type="SUPFAM" id="SSF46785">
    <property type="entry name" value="Winged helix' DNA-binding domain"/>
    <property type="match status" value="1"/>
</dbReference>
<feature type="domain" description="HTH gntR-type" evidence="4">
    <location>
        <begin position="7"/>
        <end position="74"/>
    </location>
</feature>
<keyword evidence="2" id="KW-0238">DNA-binding</keyword>
<dbReference type="InterPro" id="IPR008920">
    <property type="entry name" value="TF_FadR/GntR_C"/>
</dbReference>
<accession>A0ABW5UWX1</accession>
<sequence length="218" mass="24057">MSLLPAQDARPKLALRLREAIIAGRYAPGERLSEQAISDELGVSRNTLRESFQVLVEQRLITRIPHRGVSVAAPTMADVIDIYRARRVMEIAALASANPLHPALAEMRDAVTDARGAEANGEWAVVGTANMRFHSALVRLSDSPRVTAAFENVLAELRLAFLRLNDAERLHHPFIGRNDAIIAAIDASDVGRATEELERYLDDSQRLLLSTYTRLGLD</sequence>
<dbReference type="CDD" id="cd07377">
    <property type="entry name" value="WHTH_GntR"/>
    <property type="match status" value="1"/>
</dbReference>
<evidence type="ECO:0000259" key="4">
    <source>
        <dbReference type="PROSITE" id="PS50949"/>
    </source>
</evidence>
<evidence type="ECO:0000313" key="5">
    <source>
        <dbReference type="EMBL" id="MFD2757923.1"/>
    </source>
</evidence>
<dbReference type="InterPro" id="IPR000524">
    <property type="entry name" value="Tscrpt_reg_HTH_GntR"/>
</dbReference>
<gene>
    <name evidence="5" type="ORF">ACFSW7_05985</name>
</gene>
<keyword evidence="3" id="KW-0804">Transcription</keyword>
<comment type="caution">
    <text evidence="5">The sequence shown here is derived from an EMBL/GenBank/DDBJ whole genome shotgun (WGS) entry which is preliminary data.</text>
</comment>
<dbReference type="PROSITE" id="PS50949">
    <property type="entry name" value="HTH_GNTR"/>
    <property type="match status" value="1"/>
</dbReference>
<dbReference type="SMART" id="SM00345">
    <property type="entry name" value="HTH_GNTR"/>
    <property type="match status" value="1"/>
</dbReference>
<dbReference type="Pfam" id="PF07729">
    <property type="entry name" value="FCD"/>
    <property type="match status" value="1"/>
</dbReference>
<dbReference type="PANTHER" id="PTHR43537:SF45">
    <property type="entry name" value="GNTR FAMILY REGULATORY PROTEIN"/>
    <property type="match status" value="1"/>
</dbReference>
<reference evidence="6" key="1">
    <citation type="journal article" date="2019" name="Int. J. Syst. Evol. Microbiol.">
        <title>The Global Catalogue of Microorganisms (GCM) 10K type strain sequencing project: providing services to taxonomists for standard genome sequencing and annotation.</title>
        <authorList>
            <consortium name="The Broad Institute Genomics Platform"/>
            <consortium name="The Broad Institute Genome Sequencing Center for Infectious Disease"/>
            <person name="Wu L."/>
            <person name="Ma J."/>
        </authorList>
    </citation>
    <scope>NUCLEOTIDE SEQUENCE [LARGE SCALE GENOMIC DNA]</scope>
    <source>
        <strain evidence="6">TISTR 1514</strain>
    </source>
</reference>
<dbReference type="SMART" id="SM00895">
    <property type="entry name" value="FCD"/>
    <property type="match status" value="1"/>
</dbReference>
<dbReference type="Gene3D" id="1.10.10.10">
    <property type="entry name" value="Winged helix-like DNA-binding domain superfamily/Winged helix DNA-binding domain"/>
    <property type="match status" value="1"/>
</dbReference>
<dbReference type="Proteomes" id="UP001597492">
    <property type="component" value="Unassembled WGS sequence"/>
</dbReference>
<dbReference type="InterPro" id="IPR036388">
    <property type="entry name" value="WH-like_DNA-bd_sf"/>
</dbReference>
<evidence type="ECO:0000256" key="2">
    <source>
        <dbReference type="ARBA" id="ARBA00023125"/>
    </source>
</evidence>
<dbReference type="Pfam" id="PF00392">
    <property type="entry name" value="GntR"/>
    <property type="match status" value="1"/>
</dbReference>
<dbReference type="Gene3D" id="1.20.120.530">
    <property type="entry name" value="GntR ligand-binding domain-like"/>
    <property type="match status" value="1"/>
</dbReference>
<organism evidence="5 6">
    <name type="scientific">Gulosibacter faecalis</name>
    <dbReference type="NCBI Taxonomy" id="272240"/>
    <lineage>
        <taxon>Bacteria</taxon>
        <taxon>Bacillati</taxon>
        <taxon>Actinomycetota</taxon>
        <taxon>Actinomycetes</taxon>
        <taxon>Micrococcales</taxon>
        <taxon>Microbacteriaceae</taxon>
        <taxon>Gulosibacter</taxon>
    </lineage>
</organism>
<dbReference type="InterPro" id="IPR011711">
    <property type="entry name" value="GntR_C"/>
</dbReference>